<dbReference type="Proteomes" id="UP000001396">
    <property type="component" value="Unassembled WGS sequence"/>
</dbReference>
<gene>
    <name evidence="14" type="primary">CYP508A4</name>
    <name evidence="14" type="ORF">PPL_06056</name>
</gene>
<dbReference type="GO" id="GO:0004508">
    <property type="term" value="F:steroid 17-alpha-monooxygenase activity"/>
    <property type="evidence" value="ECO:0007669"/>
    <property type="project" value="TreeGrafter"/>
</dbReference>
<name>D3BC34_HETP5</name>
<dbReference type="GO" id="GO:0042448">
    <property type="term" value="P:progesterone metabolic process"/>
    <property type="evidence" value="ECO:0007669"/>
    <property type="project" value="TreeGrafter"/>
</dbReference>
<comment type="subcellular location">
    <subcellularLocation>
        <location evidence="2">Membrane</location>
        <topology evidence="2">Single-pass membrane protein</topology>
    </subcellularLocation>
</comment>
<dbReference type="AlphaFoldDB" id="D3BC34"/>
<evidence type="ECO:0000256" key="1">
    <source>
        <dbReference type="ARBA" id="ARBA00001971"/>
    </source>
</evidence>
<evidence type="ECO:0000256" key="9">
    <source>
        <dbReference type="ARBA" id="ARBA00023004"/>
    </source>
</evidence>
<keyword evidence="10" id="KW-0503">Monooxygenase</keyword>
<dbReference type="Pfam" id="PF00067">
    <property type="entry name" value="p450"/>
    <property type="match status" value="3"/>
</dbReference>
<evidence type="ECO:0000256" key="11">
    <source>
        <dbReference type="ARBA" id="ARBA00023136"/>
    </source>
</evidence>
<organism evidence="14 15">
    <name type="scientific">Heterostelium pallidum (strain ATCC 26659 / Pp 5 / PN500)</name>
    <name type="common">Cellular slime mold</name>
    <name type="synonym">Polysphondylium pallidum</name>
    <dbReference type="NCBI Taxonomy" id="670386"/>
    <lineage>
        <taxon>Eukaryota</taxon>
        <taxon>Amoebozoa</taxon>
        <taxon>Evosea</taxon>
        <taxon>Eumycetozoa</taxon>
        <taxon>Dictyostelia</taxon>
        <taxon>Acytosteliales</taxon>
        <taxon>Acytosteliaceae</taxon>
        <taxon>Heterostelium</taxon>
    </lineage>
</organism>
<dbReference type="InterPro" id="IPR036396">
    <property type="entry name" value="Cyt_P450_sf"/>
</dbReference>
<keyword evidence="6 12" id="KW-0479">Metal-binding</keyword>
<dbReference type="InterPro" id="IPR002401">
    <property type="entry name" value="Cyt_P450_E_grp-I"/>
</dbReference>
<dbReference type="FunFam" id="1.10.630.10:FF:000068">
    <property type="entry name" value="Probable cytochrome P450 508A2"/>
    <property type="match status" value="1"/>
</dbReference>
<keyword evidence="5" id="KW-0812">Transmembrane</keyword>
<keyword evidence="4 12" id="KW-0349">Heme</keyword>
<keyword evidence="11" id="KW-0472">Membrane</keyword>
<evidence type="ECO:0000256" key="7">
    <source>
        <dbReference type="ARBA" id="ARBA00022989"/>
    </source>
</evidence>
<keyword evidence="15" id="KW-1185">Reference proteome</keyword>
<dbReference type="OMA" id="FLLYKWG"/>
<keyword evidence="7" id="KW-1133">Transmembrane helix</keyword>
<dbReference type="CDD" id="cd20617">
    <property type="entry name" value="CYP1_2-like"/>
    <property type="match status" value="2"/>
</dbReference>
<dbReference type="PRINTS" id="PR00385">
    <property type="entry name" value="P450"/>
</dbReference>
<reference evidence="14 15" key="1">
    <citation type="journal article" date="2011" name="Genome Res.">
        <title>Phylogeny-wide analysis of social amoeba genomes highlights ancient origins for complex intercellular communication.</title>
        <authorList>
            <person name="Heidel A.J."/>
            <person name="Lawal H.M."/>
            <person name="Felder M."/>
            <person name="Schilde C."/>
            <person name="Helps N.R."/>
            <person name="Tunggal B."/>
            <person name="Rivero F."/>
            <person name="John U."/>
            <person name="Schleicher M."/>
            <person name="Eichinger L."/>
            <person name="Platzer M."/>
            <person name="Noegel A.A."/>
            <person name="Schaap P."/>
            <person name="Gloeckner G."/>
        </authorList>
    </citation>
    <scope>NUCLEOTIDE SEQUENCE [LARGE SCALE GENOMIC DNA]</scope>
    <source>
        <strain evidence="15">ATCC 26659 / Pp 5 / PN500</strain>
    </source>
</reference>
<sequence length="863" mass="99231">MHFVIFLLLLLVLYLIYSFVATSKLPHRTLWELSKKYGDIFSMWMGDYYYIVISDPSFIREVYQHNFENFVDHTDFPIVNVLSSNNMDLAAAKGDNWLYRRKLVASVFAKAKIRSSTPIIDKQVSNLLNKMKEIHLSKQNMYPRRYFKKYSINVIFKMLFSEEIPYDEGIYEGRLALLVDPIEKIFKRLGETKLYDYLGFLKPFYFFYVKLFGSEVDVLHRFTRKLYAERLKNIDPENPKDLFDTLIIDSAGKNLESVITIATDFIAVGVDSTATALEWLVLVAKDPIVIGDYFIPRDANVLVNFHALNHNTKYWEHPEKYIPERFLDNNHTEYYVPFGIGPRNCVGLNLANDILYMGFANIVLTFTLKSDNVPLPDMEILGFSAHPDTFPISMELNDKPSQFFSEKNDPKGPSVIPVLGNLHQMGKLPHRTFLEMTKTYGDVFRVWMGDYYTVVVSDPVIAKLILVTHHDNFLNRVQNPTFSLASNHYQNLAAARDERWHHNRMLFANSLSKSKIRSAVPVMEKQAELLISMMSQLQKSGRPFSPMKYCKKYALNIIFSIVFADEIPYEEGVDEGRFGMLLHPLNSFFKTLGTGSLVDYITILQPLFYAFRKFTGTEMDPIFNFVSKAYDEHVATLDPNNPRDVLDIFIIDSEGKDRVGVIAVTIDFMLGGTDTSATTIEWFLLFMANNPDIQEKVGKELKEVGGVNGKFTLANKPNTPYLNAAIKETLRLRLVGPFGLPRETRESILLNDQVFIPKGSQIIICFFGMSHDEKRWSDPETFRPGRFLEDSEVNHNEYYLPFGQGPRNCVGMNLANDELYLAISNIMLNFIVSSHDSKPIDDTENFGLTIKPTEFLLKLDKRF</sequence>
<evidence type="ECO:0000313" key="15">
    <source>
        <dbReference type="Proteomes" id="UP000001396"/>
    </source>
</evidence>
<dbReference type="GO" id="GO:0020037">
    <property type="term" value="F:heme binding"/>
    <property type="evidence" value="ECO:0007669"/>
    <property type="project" value="InterPro"/>
</dbReference>
<dbReference type="GeneID" id="31361540"/>
<dbReference type="PANTHER" id="PTHR24289:SF21">
    <property type="entry name" value="CYTOCHROME P450 1A"/>
    <property type="match status" value="1"/>
</dbReference>
<dbReference type="SUPFAM" id="SSF48264">
    <property type="entry name" value="Cytochrome P450"/>
    <property type="match status" value="2"/>
</dbReference>
<dbReference type="FunCoup" id="D3BC34">
    <property type="interactions" value="13"/>
</dbReference>
<comment type="caution">
    <text evidence="14">The sequence shown here is derived from an EMBL/GenBank/DDBJ whole genome shotgun (WGS) entry which is preliminary data.</text>
</comment>
<evidence type="ECO:0000313" key="14">
    <source>
        <dbReference type="EMBL" id="EFA81217.1"/>
    </source>
</evidence>
<keyword evidence="8" id="KW-0560">Oxidoreductase</keyword>
<dbReference type="InParanoid" id="D3BC34"/>
<dbReference type="PRINTS" id="PR00463">
    <property type="entry name" value="EP450I"/>
</dbReference>
<proteinExistence type="inferred from homology"/>
<dbReference type="PROSITE" id="PS00086">
    <property type="entry name" value="CYTOCHROME_P450"/>
    <property type="match status" value="2"/>
</dbReference>
<dbReference type="GO" id="GO:0005506">
    <property type="term" value="F:iron ion binding"/>
    <property type="evidence" value="ECO:0007669"/>
    <property type="project" value="InterPro"/>
</dbReference>
<evidence type="ECO:0000256" key="4">
    <source>
        <dbReference type="ARBA" id="ARBA00022617"/>
    </source>
</evidence>
<keyword evidence="9 12" id="KW-0408">Iron</keyword>
<dbReference type="InterPro" id="IPR017972">
    <property type="entry name" value="Cyt_P450_CS"/>
</dbReference>
<accession>D3BC34</accession>
<dbReference type="STRING" id="670386.D3BC34"/>
<evidence type="ECO:0000256" key="5">
    <source>
        <dbReference type="ARBA" id="ARBA00022692"/>
    </source>
</evidence>
<dbReference type="GO" id="GO:0042446">
    <property type="term" value="P:hormone biosynthetic process"/>
    <property type="evidence" value="ECO:0007669"/>
    <property type="project" value="TreeGrafter"/>
</dbReference>
<evidence type="ECO:0000256" key="12">
    <source>
        <dbReference type="PIRSR" id="PIRSR602401-1"/>
    </source>
</evidence>
<evidence type="ECO:0000256" key="2">
    <source>
        <dbReference type="ARBA" id="ARBA00004167"/>
    </source>
</evidence>
<dbReference type="GO" id="GO:0016020">
    <property type="term" value="C:membrane"/>
    <property type="evidence" value="ECO:0007669"/>
    <property type="project" value="UniProtKB-SubCell"/>
</dbReference>
<protein>
    <submittedName>
        <fullName evidence="14">Cytochrome P450 family protein</fullName>
    </submittedName>
</protein>
<evidence type="ECO:0000256" key="13">
    <source>
        <dbReference type="SAM" id="SignalP"/>
    </source>
</evidence>
<dbReference type="RefSeq" id="XP_020433335.1">
    <property type="nucleotide sequence ID" value="XM_020576923.1"/>
</dbReference>
<evidence type="ECO:0000256" key="10">
    <source>
        <dbReference type="ARBA" id="ARBA00023033"/>
    </source>
</evidence>
<dbReference type="EMBL" id="ADBJ01000026">
    <property type="protein sequence ID" value="EFA81217.1"/>
    <property type="molecule type" value="Genomic_DNA"/>
</dbReference>
<feature type="chain" id="PRO_5003042341" evidence="13">
    <location>
        <begin position="23"/>
        <end position="863"/>
    </location>
</feature>
<dbReference type="Gene3D" id="1.10.630.10">
    <property type="entry name" value="Cytochrome P450"/>
    <property type="match status" value="3"/>
</dbReference>
<evidence type="ECO:0000256" key="8">
    <source>
        <dbReference type="ARBA" id="ARBA00023002"/>
    </source>
</evidence>
<comment type="cofactor">
    <cofactor evidence="1 12">
        <name>heme</name>
        <dbReference type="ChEBI" id="CHEBI:30413"/>
    </cofactor>
</comment>
<dbReference type="PANTHER" id="PTHR24289">
    <property type="entry name" value="STEROID 17-ALPHA-HYDROXYLASE/17,20 LYASE"/>
    <property type="match status" value="1"/>
</dbReference>
<feature type="signal peptide" evidence="13">
    <location>
        <begin position="1"/>
        <end position="22"/>
    </location>
</feature>
<keyword evidence="13" id="KW-0732">Signal</keyword>
<dbReference type="InterPro" id="IPR001128">
    <property type="entry name" value="Cyt_P450"/>
</dbReference>
<comment type="similarity">
    <text evidence="3">Belongs to the cytochrome P450 family.</text>
</comment>
<evidence type="ECO:0000256" key="6">
    <source>
        <dbReference type="ARBA" id="ARBA00022723"/>
    </source>
</evidence>
<feature type="binding site" description="axial binding residue" evidence="12">
    <location>
        <position position="809"/>
    </location>
    <ligand>
        <name>heme</name>
        <dbReference type="ChEBI" id="CHEBI:30413"/>
    </ligand>
    <ligandPart>
        <name>Fe</name>
        <dbReference type="ChEBI" id="CHEBI:18248"/>
    </ligandPart>
</feature>
<evidence type="ECO:0000256" key="3">
    <source>
        <dbReference type="ARBA" id="ARBA00010617"/>
    </source>
</evidence>